<dbReference type="PANTHER" id="PTHR13675:SF0">
    <property type="entry name" value="LYR MOTIF-CONTAINING PROTEIN 2"/>
    <property type="match status" value="1"/>
</dbReference>
<proteinExistence type="inferred from homology"/>
<evidence type="ECO:0000256" key="3">
    <source>
        <dbReference type="ARBA" id="ARBA00022946"/>
    </source>
</evidence>
<gene>
    <name evidence="9" type="primary">LOC113505776</name>
</gene>
<dbReference type="CDD" id="cd20262">
    <property type="entry name" value="Complex1_LYR_LYRM2"/>
    <property type="match status" value="1"/>
</dbReference>
<evidence type="ECO:0000313" key="9">
    <source>
        <dbReference type="RefSeq" id="XP_026744390.1"/>
    </source>
</evidence>
<dbReference type="GO" id="GO:0005739">
    <property type="term" value="C:mitochondrion"/>
    <property type="evidence" value="ECO:0007669"/>
    <property type="project" value="UniProtKB-SubCell"/>
</dbReference>
<dbReference type="Proteomes" id="UP000322000">
    <property type="component" value="Chromosome 27"/>
</dbReference>
<accession>A0A7E5WU75</accession>
<reference evidence="9" key="1">
    <citation type="submission" date="2025-08" db="UniProtKB">
        <authorList>
            <consortium name="RefSeq"/>
        </authorList>
    </citation>
    <scope>IDENTIFICATION</scope>
</reference>
<comment type="function">
    <text evidence="6">Involved in efficient integration of the N-module into mitochondrial respiratory chain complex I.</text>
</comment>
<comment type="subcellular location">
    <subcellularLocation>
        <location evidence="1">Mitochondrion</location>
    </subcellularLocation>
</comment>
<dbReference type="PANTHER" id="PTHR13675">
    <property type="entry name" value="LYR MOTIF-CONTAINING PROTEIN 2"/>
    <property type="match status" value="1"/>
</dbReference>
<evidence type="ECO:0000313" key="8">
    <source>
        <dbReference type="Proteomes" id="UP000322000"/>
    </source>
</evidence>
<name>A0A7E5WU75_TRINI</name>
<comment type="similarity">
    <text evidence="2">Belongs to the complex I LYR family.</text>
</comment>
<dbReference type="Pfam" id="PF05347">
    <property type="entry name" value="Complex1_LYR"/>
    <property type="match status" value="1"/>
</dbReference>
<sequence>MSTKLPKKTLHLKQFLLRQEVLKLYRDIFRTLRHVKDEANKAEMADWARIDFKNNMHETDEATIKNMLHYGKKSLKDLQQLTGYTKKS</sequence>
<evidence type="ECO:0000256" key="1">
    <source>
        <dbReference type="ARBA" id="ARBA00004173"/>
    </source>
</evidence>
<evidence type="ECO:0000259" key="7">
    <source>
        <dbReference type="Pfam" id="PF05347"/>
    </source>
</evidence>
<protein>
    <recommendedName>
        <fullName evidence="5">LYR motif-containing protein 2</fullName>
    </recommendedName>
</protein>
<keyword evidence="4" id="KW-0496">Mitochondrion</keyword>
<dbReference type="InParanoid" id="A0A7E5WU75"/>
<dbReference type="OrthoDB" id="74240at2759"/>
<evidence type="ECO:0000256" key="4">
    <source>
        <dbReference type="ARBA" id="ARBA00023128"/>
    </source>
</evidence>
<evidence type="ECO:0000256" key="2">
    <source>
        <dbReference type="ARBA" id="ARBA00009508"/>
    </source>
</evidence>
<dbReference type="RefSeq" id="XP_026744390.1">
    <property type="nucleotide sequence ID" value="XM_026888589.1"/>
</dbReference>
<dbReference type="InterPro" id="IPR045293">
    <property type="entry name" value="Complex1_LYR_LYRM2"/>
</dbReference>
<evidence type="ECO:0000256" key="5">
    <source>
        <dbReference type="ARBA" id="ARBA00026235"/>
    </source>
</evidence>
<dbReference type="InterPro" id="IPR008011">
    <property type="entry name" value="Complex1_LYR_dom"/>
</dbReference>
<organism evidence="8 9">
    <name type="scientific">Trichoplusia ni</name>
    <name type="common">Cabbage looper</name>
    <dbReference type="NCBI Taxonomy" id="7111"/>
    <lineage>
        <taxon>Eukaryota</taxon>
        <taxon>Metazoa</taxon>
        <taxon>Ecdysozoa</taxon>
        <taxon>Arthropoda</taxon>
        <taxon>Hexapoda</taxon>
        <taxon>Insecta</taxon>
        <taxon>Pterygota</taxon>
        <taxon>Neoptera</taxon>
        <taxon>Endopterygota</taxon>
        <taxon>Lepidoptera</taxon>
        <taxon>Glossata</taxon>
        <taxon>Ditrysia</taxon>
        <taxon>Noctuoidea</taxon>
        <taxon>Noctuidae</taxon>
        <taxon>Plusiinae</taxon>
        <taxon>Trichoplusia</taxon>
    </lineage>
</organism>
<dbReference type="KEGG" id="tnl:113505776"/>
<feature type="domain" description="Complex 1 LYR protein" evidence="7">
    <location>
        <begin position="19"/>
        <end position="76"/>
    </location>
</feature>
<keyword evidence="3" id="KW-0809">Transit peptide</keyword>
<keyword evidence="8" id="KW-1185">Reference proteome</keyword>
<dbReference type="FunCoup" id="A0A7E5WU75">
    <property type="interactions" value="516"/>
</dbReference>
<evidence type="ECO:0000256" key="6">
    <source>
        <dbReference type="ARBA" id="ARBA00044735"/>
    </source>
</evidence>
<dbReference type="AlphaFoldDB" id="A0A7E5WU75"/>
<dbReference type="GeneID" id="113505776"/>